<evidence type="ECO:0000313" key="2">
    <source>
        <dbReference type="Proteomes" id="UP001295684"/>
    </source>
</evidence>
<proteinExistence type="predicted"/>
<keyword evidence="2" id="KW-1185">Reference proteome</keyword>
<dbReference type="AlphaFoldDB" id="A0AAD1XNU3"/>
<sequence length="149" mass="16899">MYIPGTPPVSIFKKTNLVPFSKDSWFNCIGNSLCNQQLLSEDHCNRSLTLIHDLSGKFWKSVMYKTLNTHTKRITLTGLKLSSRDIEIIICGRGMGKVTFDCCIIPTQKDSYKTLHNKVCQKRLNPLFGGVEVLRTIKSNCHNYTIISS</sequence>
<comment type="caution">
    <text evidence="1">The sequence shown here is derived from an EMBL/GenBank/DDBJ whole genome shotgun (WGS) entry which is preliminary data.</text>
</comment>
<evidence type="ECO:0000313" key="1">
    <source>
        <dbReference type="EMBL" id="CAI2376077.1"/>
    </source>
</evidence>
<dbReference type="Proteomes" id="UP001295684">
    <property type="component" value="Unassembled WGS sequence"/>
</dbReference>
<dbReference type="EMBL" id="CAMPGE010017608">
    <property type="protein sequence ID" value="CAI2376077.1"/>
    <property type="molecule type" value="Genomic_DNA"/>
</dbReference>
<accession>A0AAD1XNU3</accession>
<protein>
    <submittedName>
        <fullName evidence="1">Uncharacterized protein</fullName>
    </submittedName>
</protein>
<reference evidence="1" key="1">
    <citation type="submission" date="2023-07" db="EMBL/GenBank/DDBJ databases">
        <authorList>
            <consortium name="AG Swart"/>
            <person name="Singh M."/>
            <person name="Singh A."/>
            <person name="Seah K."/>
            <person name="Emmerich C."/>
        </authorList>
    </citation>
    <scope>NUCLEOTIDE SEQUENCE</scope>
    <source>
        <strain evidence="1">DP1</strain>
    </source>
</reference>
<name>A0AAD1XNU3_EUPCR</name>
<organism evidence="1 2">
    <name type="scientific">Euplotes crassus</name>
    <dbReference type="NCBI Taxonomy" id="5936"/>
    <lineage>
        <taxon>Eukaryota</taxon>
        <taxon>Sar</taxon>
        <taxon>Alveolata</taxon>
        <taxon>Ciliophora</taxon>
        <taxon>Intramacronucleata</taxon>
        <taxon>Spirotrichea</taxon>
        <taxon>Hypotrichia</taxon>
        <taxon>Euplotida</taxon>
        <taxon>Euplotidae</taxon>
        <taxon>Moneuplotes</taxon>
    </lineage>
</organism>
<gene>
    <name evidence="1" type="ORF">ECRASSUSDP1_LOCUS17446</name>
</gene>